<accession>A0A7X0D5W5</accession>
<gene>
    <name evidence="3" type="ORF">HNR23_002952</name>
</gene>
<protein>
    <submittedName>
        <fullName evidence="3">Uncharacterized protein</fullName>
    </submittedName>
</protein>
<sequence>MEVENVGDKATYLGSSTPKPQDAHGKQHSSKTTAGENDLFLEQITPGSSVSG</sequence>
<dbReference type="AlphaFoldDB" id="A0A7X0D5W5"/>
<dbReference type="EMBL" id="JACHDS010000001">
    <property type="protein sequence ID" value="MBB6172892.1"/>
    <property type="molecule type" value="Genomic_DNA"/>
</dbReference>
<keyword evidence="4" id="KW-1185">Reference proteome</keyword>
<feature type="region of interest" description="Disordered" evidence="2">
    <location>
        <begin position="1"/>
        <end position="52"/>
    </location>
</feature>
<evidence type="ECO:0000313" key="3">
    <source>
        <dbReference type="EMBL" id="MBB6172892.1"/>
    </source>
</evidence>
<dbReference type="InterPro" id="IPR029050">
    <property type="entry name" value="Immunoprotect_excell_Ig-like"/>
</dbReference>
<evidence type="ECO:0000256" key="2">
    <source>
        <dbReference type="SAM" id="MobiDB-lite"/>
    </source>
</evidence>
<reference evidence="3 4" key="1">
    <citation type="submission" date="2020-08" db="EMBL/GenBank/DDBJ databases">
        <title>Sequencing the genomes of 1000 actinobacteria strains.</title>
        <authorList>
            <person name="Klenk H.-P."/>
        </authorList>
    </citation>
    <scope>NUCLEOTIDE SEQUENCE [LARGE SCALE GENOMIC DNA]</scope>
    <source>
        <strain evidence="3 4">DSM 46659</strain>
    </source>
</reference>
<dbReference type="Gene3D" id="2.60.40.1240">
    <property type="match status" value="1"/>
</dbReference>
<proteinExistence type="predicted"/>
<comment type="caution">
    <text evidence="3">The sequence shown here is derived from an EMBL/GenBank/DDBJ whole genome shotgun (WGS) entry which is preliminary data.</text>
</comment>
<name>A0A7X0D5W5_9ACTN</name>
<organism evidence="3 4">
    <name type="scientific">Nocardiopsis mwathae</name>
    <dbReference type="NCBI Taxonomy" id="1472723"/>
    <lineage>
        <taxon>Bacteria</taxon>
        <taxon>Bacillati</taxon>
        <taxon>Actinomycetota</taxon>
        <taxon>Actinomycetes</taxon>
        <taxon>Streptosporangiales</taxon>
        <taxon>Nocardiopsidaceae</taxon>
        <taxon>Nocardiopsis</taxon>
    </lineage>
</organism>
<dbReference type="RefSeq" id="WP_184076118.1">
    <property type="nucleotide sequence ID" value="NZ_JACHDS010000001.1"/>
</dbReference>
<dbReference type="Proteomes" id="UP000546642">
    <property type="component" value="Unassembled WGS sequence"/>
</dbReference>
<evidence type="ECO:0000256" key="1">
    <source>
        <dbReference type="ARBA" id="ARBA00022729"/>
    </source>
</evidence>
<evidence type="ECO:0000313" key="4">
    <source>
        <dbReference type="Proteomes" id="UP000546642"/>
    </source>
</evidence>
<keyword evidence="1" id="KW-0732">Signal</keyword>